<evidence type="ECO:0000313" key="3">
    <source>
        <dbReference type="EMBL" id="CUV05619.1"/>
    </source>
</evidence>
<dbReference type="InterPro" id="IPR002836">
    <property type="entry name" value="PDCD5-like"/>
</dbReference>
<dbReference type="Proteomes" id="UP001429100">
    <property type="component" value="Unassembled WGS sequence"/>
</dbReference>
<feature type="compositionally biased region" description="Polar residues" evidence="2">
    <location>
        <begin position="1"/>
        <end position="19"/>
    </location>
</feature>
<dbReference type="Gene3D" id="1.10.8.140">
    <property type="entry name" value="PDCD5-like"/>
    <property type="match status" value="1"/>
</dbReference>
<evidence type="ECO:0000256" key="1">
    <source>
        <dbReference type="ARBA" id="ARBA00010490"/>
    </source>
</evidence>
<accession>A0A0S4TE50</accession>
<dbReference type="VEuPathDB" id="CryptoDB:ChTU502y2012_295g0335"/>
<dbReference type="EMBL" id="LN877950">
    <property type="protein sequence ID" value="CUV05619.1"/>
    <property type="molecule type" value="Genomic_DNA"/>
</dbReference>
<evidence type="ECO:0000256" key="2">
    <source>
        <dbReference type="SAM" id="MobiDB-lite"/>
    </source>
</evidence>
<evidence type="ECO:0000313" key="5">
    <source>
        <dbReference type="Proteomes" id="UP001429100"/>
    </source>
</evidence>
<organism evidence="3">
    <name type="scientific">Cryptosporidium hominis</name>
    <dbReference type="NCBI Taxonomy" id="237895"/>
    <lineage>
        <taxon>Eukaryota</taxon>
        <taxon>Sar</taxon>
        <taxon>Alveolata</taxon>
        <taxon>Apicomplexa</taxon>
        <taxon>Conoidasida</taxon>
        <taxon>Coccidia</taxon>
        <taxon>Eucoccidiorida</taxon>
        <taxon>Eimeriorina</taxon>
        <taxon>Cryptosporidiidae</taxon>
        <taxon>Cryptosporidium</taxon>
    </lineage>
</organism>
<dbReference type="InterPro" id="IPR036883">
    <property type="entry name" value="PDCD5-like_sf"/>
</dbReference>
<dbReference type="GO" id="GO:0005829">
    <property type="term" value="C:cytosol"/>
    <property type="evidence" value="ECO:0007669"/>
    <property type="project" value="TreeGrafter"/>
</dbReference>
<proteinExistence type="inferred from homology"/>
<feature type="region of interest" description="Disordered" evidence="2">
    <location>
        <begin position="1"/>
        <end position="20"/>
    </location>
</feature>
<reference evidence="4 5" key="1">
    <citation type="submission" date="2014-11" db="EMBL/GenBank/DDBJ databases">
        <title>Comparative genomic analysis of Cryptosporidium hominis reveals occurrence of genetic recombination in virulent subtypes.</title>
        <authorList>
            <person name="Guo Y."/>
            <person name="Tang K."/>
            <person name="Frace M."/>
            <person name="Li N."/>
            <person name="Roellig D.M."/>
            <person name="Sammons S."/>
            <person name="Knipe K."/>
            <person name="Rowe L."/>
            <person name="Feng Y."/>
            <person name="Xiao L."/>
        </authorList>
    </citation>
    <scope>NUCLEOTIDE SEQUENCE [LARGE SCALE GENOMIC DNA]</scope>
    <source>
        <strain evidence="4">30976</strain>
    </source>
</reference>
<dbReference type="PANTHER" id="PTHR10840:SF0">
    <property type="entry name" value="PROGRAMMED CELL DEATH PROTEIN 5"/>
    <property type="match status" value="1"/>
</dbReference>
<dbReference type="PANTHER" id="PTHR10840">
    <property type="entry name" value="PROGRAMMED CELL DEATH PROTEIN 5"/>
    <property type="match status" value="1"/>
</dbReference>
<sequence length="130" mass="15042">MNISDPNEFNSGKNGSNNVGPIEINQEFNQKVDDQKRIIDDQKRGALRAILENSSIERLNRIALVKPDKVSQIEDYILRTARNHGYSPYRKIQESELINMISMMNETTEKSSSRIKICRKGVFDDDDYEF</sequence>
<comment type="similarity">
    <text evidence="1">Belongs to the PDCD5 family.</text>
</comment>
<dbReference type="SUPFAM" id="SSF46950">
    <property type="entry name" value="Double-stranded DNA-binding domain"/>
    <property type="match status" value="1"/>
</dbReference>
<dbReference type="GO" id="GO:0003677">
    <property type="term" value="F:DNA binding"/>
    <property type="evidence" value="ECO:0007669"/>
    <property type="project" value="UniProtKB-KW"/>
</dbReference>
<dbReference type="GO" id="GO:0005634">
    <property type="term" value="C:nucleus"/>
    <property type="evidence" value="ECO:0007669"/>
    <property type="project" value="TreeGrafter"/>
</dbReference>
<dbReference type="VEuPathDB" id="CryptoDB:GY17_00001687"/>
<dbReference type="PIRSF" id="PIRSF015730">
    <property type="entry name" value="TFAR19"/>
    <property type="match status" value="1"/>
</dbReference>
<reference evidence="4 5" key="3">
    <citation type="submission" date="2017-10" db="EMBL/GenBank/DDBJ databases">
        <title>Consistent, comparative and evidence-based genome annotation and re-annotation for the closely-related species, Cryptosporidium parvum, C. hominis and C. tyzzeri.</title>
        <authorList>
            <person name="Baptista R.P."/>
            <person name="Li Y."/>
            <person name="Sateriale A."/>
            <person name="Striepen B."/>
            <person name="Kissinger J.C."/>
        </authorList>
    </citation>
    <scope>NUCLEOTIDE SEQUENCE [LARGE SCALE GENOMIC DNA]</scope>
    <source>
        <strain evidence="4">30976</strain>
    </source>
</reference>
<dbReference type="VEuPathDB" id="CryptoDB:CHUDEA4_2220"/>
<dbReference type="AlphaFoldDB" id="A0A0S4TE50"/>
<reference evidence="3" key="2">
    <citation type="submission" date="2015-08" db="EMBL/GenBank/DDBJ databases">
        <authorList>
            <person name="Babu N.S."/>
            <person name="Beckwith C.J."/>
            <person name="Beseler K.G."/>
            <person name="Brison A."/>
            <person name="Carone J.V."/>
            <person name="Caskin T.P."/>
            <person name="Diamond M."/>
            <person name="Durham M.E."/>
            <person name="Foxe J.M."/>
            <person name="Go M."/>
            <person name="Henderson B.A."/>
            <person name="Jones I.B."/>
            <person name="McGettigan J.A."/>
            <person name="Micheletti S.J."/>
            <person name="Nasrallah M.E."/>
            <person name="Ortiz D."/>
            <person name="Piller C.R."/>
            <person name="Privatt S.R."/>
            <person name="Schneider S.L."/>
            <person name="Sharp S."/>
            <person name="Smith T.C."/>
            <person name="Stanton J.D."/>
            <person name="Ullery H.E."/>
            <person name="Wilson R.J."/>
            <person name="Serrano M.G."/>
            <person name="Buck G."/>
            <person name="Lee V."/>
            <person name="Wang Y."/>
            <person name="Carvalho R."/>
            <person name="Voegtly L."/>
            <person name="Shi R."/>
            <person name="Duckworth R."/>
            <person name="Johnson A."/>
            <person name="Loviza R."/>
            <person name="Walstead R."/>
            <person name="Shah Z."/>
            <person name="Kiflezghi M."/>
            <person name="Wade K."/>
            <person name="Ball S.L."/>
            <person name="Bradley K.W."/>
            <person name="Asai D.J."/>
            <person name="Bowman C.A."/>
            <person name="Russell D.A."/>
            <person name="Pope W.H."/>
            <person name="Jacobs-Sera D."/>
            <person name="Hendrix R.W."/>
            <person name="Hatfull G.F."/>
        </authorList>
    </citation>
    <scope>NUCLEOTIDE SEQUENCE [LARGE SCALE GENOMIC DNA]</scope>
</reference>
<dbReference type="Pfam" id="PF01984">
    <property type="entry name" value="dsDNA_bind"/>
    <property type="match status" value="1"/>
</dbReference>
<name>A0A0S4TE50_CRYHO</name>
<dbReference type="Proteomes" id="UP000199752">
    <property type="component" value="Chromosome 4"/>
</dbReference>
<dbReference type="EMBL" id="JTAI01000020">
    <property type="protein sequence ID" value="PPS96260.1"/>
    <property type="molecule type" value="Genomic_DNA"/>
</dbReference>
<dbReference type="OrthoDB" id="10252486at2759"/>
<dbReference type="VEuPathDB" id="CryptoDB:Chro.40253"/>
<keyword evidence="4" id="KW-0238">DNA-binding</keyword>
<gene>
    <name evidence="3" type="ORF">CHUDEA4_2220</name>
    <name evidence="4" type="ORF">GY17_00001687</name>
</gene>
<protein>
    <submittedName>
        <fullName evidence="4">Double-stranded DNA-binding domain containing protein</fullName>
    </submittedName>
</protein>
<keyword evidence="5" id="KW-1185">Reference proteome</keyword>
<evidence type="ECO:0000313" key="4">
    <source>
        <dbReference type="EMBL" id="PPS96260.1"/>
    </source>
</evidence>